<dbReference type="InParanoid" id="A0A1X7TEF5"/>
<accession>A0A1X7TEF5</accession>
<name>A0A1X7TEF5_AMPQE</name>
<proteinExistence type="predicted"/>
<organism evidence="1">
    <name type="scientific">Amphimedon queenslandica</name>
    <name type="common">Sponge</name>
    <dbReference type="NCBI Taxonomy" id="400682"/>
    <lineage>
        <taxon>Eukaryota</taxon>
        <taxon>Metazoa</taxon>
        <taxon>Porifera</taxon>
        <taxon>Demospongiae</taxon>
        <taxon>Heteroscleromorpha</taxon>
        <taxon>Haplosclerida</taxon>
        <taxon>Niphatidae</taxon>
        <taxon>Amphimedon</taxon>
    </lineage>
</organism>
<dbReference type="EnsemblMetazoa" id="Aqu2.1.12875_001">
    <property type="protein sequence ID" value="Aqu2.1.12875_001"/>
    <property type="gene ID" value="Aqu2.1.12875"/>
</dbReference>
<sequence>MAVKETTQFVKFVEQYSIYKETNCQGKLKVNSIELAGIEGAASLSFGCTNFGSCNVKFEISSQRENGVAGLSSILQVATICSETSYAIYKESFITSLECIQSPTVFFGTLKEMYEHVKDNLDKVYLEARREMQDMD</sequence>
<reference evidence="1" key="1">
    <citation type="submission" date="2017-05" db="UniProtKB">
        <authorList>
            <consortium name="EnsemblMetazoa"/>
        </authorList>
    </citation>
    <scope>IDENTIFICATION</scope>
</reference>
<dbReference type="AlphaFoldDB" id="A0A1X7TEF5"/>
<evidence type="ECO:0000313" key="1">
    <source>
        <dbReference type="EnsemblMetazoa" id="Aqu2.1.12875_001"/>
    </source>
</evidence>
<protein>
    <submittedName>
        <fullName evidence="1">Uncharacterized protein</fullName>
    </submittedName>
</protein>